<accession>A0ABP8TTZ9</accession>
<dbReference type="PANTHER" id="PTHR43046:SF12">
    <property type="entry name" value="GDP-MANNOSE MANNOSYL HYDROLASE"/>
    <property type="match status" value="1"/>
</dbReference>
<dbReference type="SUPFAM" id="SSF55811">
    <property type="entry name" value="Nudix"/>
    <property type="match status" value="1"/>
</dbReference>
<dbReference type="InterPro" id="IPR000086">
    <property type="entry name" value="NUDIX_hydrolase_dom"/>
</dbReference>
<dbReference type="PROSITE" id="PS51462">
    <property type="entry name" value="NUDIX"/>
    <property type="match status" value="1"/>
</dbReference>
<name>A0ABP8TTZ9_9ACTN</name>
<dbReference type="RefSeq" id="WP_345363006.1">
    <property type="nucleotide sequence ID" value="NZ_BAABHJ010000027.1"/>
</dbReference>
<dbReference type="PANTHER" id="PTHR43046">
    <property type="entry name" value="GDP-MANNOSE MANNOSYL HYDROLASE"/>
    <property type="match status" value="1"/>
</dbReference>
<dbReference type="CDD" id="cd18876">
    <property type="entry name" value="NUDIX_Hydrolase"/>
    <property type="match status" value="1"/>
</dbReference>
<comment type="caution">
    <text evidence="7">The sequence shown here is derived from an EMBL/GenBank/DDBJ whole genome shotgun (WGS) entry which is preliminary data.</text>
</comment>
<evidence type="ECO:0000256" key="3">
    <source>
        <dbReference type="ARBA" id="ARBA00022801"/>
    </source>
</evidence>
<dbReference type="Pfam" id="PF00293">
    <property type="entry name" value="NUDIX"/>
    <property type="match status" value="1"/>
</dbReference>
<sequence length="157" mass="17677">MATDSPDSFARPHVAAGVLFFDEEDRVLLVVPAYKDYREIPGGYLEHGESPKEAAAREVEEELGIRPPIGRLLVADWAPDEREGDKLLFLFDGGRLSPEHRDHIQLAPDELTDYAFHDVARIQELTIARLARRIVQGYAARQDGSTRYLEHGRPISS</sequence>
<gene>
    <name evidence="7" type="ORF">GCM10023195_64020</name>
</gene>
<evidence type="ECO:0000256" key="4">
    <source>
        <dbReference type="ARBA" id="ARBA00022842"/>
    </source>
</evidence>
<dbReference type="PROSITE" id="PS00893">
    <property type="entry name" value="NUDIX_BOX"/>
    <property type="match status" value="1"/>
</dbReference>
<keyword evidence="4" id="KW-0460">Magnesium</keyword>
<proteinExistence type="inferred from homology"/>
<feature type="domain" description="Nudix hydrolase" evidence="6">
    <location>
        <begin position="11"/>
        <end position="139"/>
    </location>
</feature>
<protein>
    <submittedName>
        <fullName evidence="7">NUDIX hydrolase</fullName>
    </submittedName>
</protein>
<keyword evidence="8" id="KW-1185">Reference proteome</keyword>
<dbReference type="Proteomes" id="UP001500212">
    <property type="component" value="Unassembled WGS sequence"/>
</dbReference>
<organism evidence="7 8">
    <name type="scientific">Actinoallomurus liliacearum</name>
    <dbReference type="NCBI Taxonomy" id="1080073"/>
    <lineage>
        <taxon>Bacteria</taxon>
        <taxon>Bacillati</taxon>
        <taxon>Actinomycetota</taxon>
        <taxon>Actinomycetes</taxon>
        <taxon>Streptosporangiales</taxon>
        <taxon>Thermomonosporaceae</taxon>
        <taxon>Actinoallomurus</taxon>
    </lineage>
</organism>
<evidence type="ECO:0000259" key="6">
    <source>
        <dbReference type="PROSITE" id="PS51462"/>
    </source>
</evidence>
<evidence type="ECO:0000256" key="5">
    <source>
        <dbReference type="RuleBase" id="RU003476"/>
    </source>
</evidence>
<dbReference type="InterPro" id="IPR015797">
    <property type="entry name" value="NUDIX_hydrolase-like_dom_sf"/>
</dbReference>
<evidence type="ECO:0000313" key="8">
    <source>
        <dbReference type="Proteomes" id="UP001500212"/>
    </source>
</evidence>
<evidence type="ECO:0000256" key="2">
    <source>
        <dbReference type="ARBA" id="ARBA00005582"/>
    </source>
</evidence>
<dbReference type="Gene3D" id="3.90.79.10">
    <property type="entry name" value="Nucleoside Triphosphate Pyrophosphohydrolase"/>
    <property type="match status" value="1"/>
</dbReference>
<dbReference type="PRINTS" id="PR00502">
    <property type="entry name" value="NUDIXFAMILY"/>
</dbReference>
<dbReference type="InterPro" id="IPR020084">
    <property type="entry name" value="NUDIX_hydrolase_CS"/>
</dbReference>
<keyword evidence="3 5" id="KW-0378">Hydrolase</keyword>
<dbReference type="InterPro" id="IPR020476">
    <property type="entry name" value="Nudix_hydrolase"/>
</dbReference>
<evidence type="ECO:0000256" key="1">
    <source>
        <dbReference type="ARBA" id="ARBA00001946"/>
    </source>
</evidence>
<comment type="similarity">
    <text evidence="2 5">Belongs to the Nudix hydrolase family.</text>
</comment>
<reference evidence="8" key="1">
    <citation type="journal article" date="2019" name="Int. J. Syst. Evol. Microbiol.">
        <title>The Global Catalogue of Microorganisms (GCM) 10K type strain sequencing project: providing services to taxonomists for standard genome sequencing and annotation.</title>
        <authorList>
            <consortium name="The Broad Institute Genomics Platform"/>
            <consortium name="The Broad Institute Genome Sequencing Center for Infectious Disease"/>
            <person name="Wu L."/>
            <person name="Ma J."/>
        </authorList>
    </citation>
    <scope>NUCLEOTIDE SEQUENCE [LARGE SCALE GENOMIC DNA]</scope>
    <source>
        <strain evidence="8">JCM 17938</strain>
    </source>
</reference>
<dbReference type="EMBL" id="BAABHJ010000027">
    <property type="protein sequence ID" value="GAA4614647.1"/>
    <property type="molecule type" value="Genomic_DNA"/>
</dbReference>
<comment type="cofactor">
    <cofactor evidence="1">
        <name>Mg(2+)</name>
        <dbReference type="ChEBI" id="CHEBI:18420"/>
    </cofactor>
</comment>
<dbReference type="GO" id="GO:0016787">
    <property type="term" value="F:hydrolase activity"/>
    <property type="evidence" value="ECO:0007669"/>
    <property type="project" value="UniProtKB-KW"/>
</dbReference>
<evidence type="ECO:0000313" key="7">
    <source>
        <dbReference type="EMBL" id="GAA4614647.1"/>
    </source>
</evidence>